<dbReference type="OrthoDB" id="674604at2759"/>
<dbReference type="CDD" id="cd00200">
    <property type="entry name" value="WD40"/>
    <property type="match status" value="1"/>
</dbReference>
<evidence type="ECO:0000313" key="5">
    <source>
        <dbReference type="Proteomes" id="UP000823399"/>
    </source>
</evidence>
<name>A0A9P7F1L7_9AGAM</name>
<protein>
    <submittedName>
        <fullName evidence="4">WD40-repeat-containing domain protein</fullName>
    </submittedName>
</protein>
<dbReference type="RefSeq" id="XP_041290147.1">
    <property type="nucleotide sequence ID" value="XM_041429076.1"/>
</dbReference>
<evidence type="ECO:0000256" key="1">
    <source>
        <dbReference type="ARBA" id="ARBA00022574"/>
    </source>
</evidence>
<dbReference type="PANTHER" id="PTHR44129">
    <property type="entry name" value="WD REPEAT-CONTAINING PROTEIN POP1"/>
    <property type="match status" value="1"/>
</dbReference>
<proteinExistence type="predicted"/>
<feature type="repeat" description="WD" evidence="3">
    <location>
        <begin position="243"/>
        <end position="284"/>
    </location>
</feature>
<dbReference type="InterPro" id="IPR036322">
    <property type="entry name" value="WD40_repeat_dom_sf"/>
</dbReference>
<keyword evidence="1 3" id="KW-0853">WD repeat</keyword>
<dbReference type="InterPro" id="IPR050349">
    <property type="entry name" value="WD_LIS1/nudF_dynein_reg"/>
</dbReference>
<keyword evidence="5" id="KW-1185">Reference proteome</keyword>
<dbReference type="PROSITE" id="PS50294">
    <property type="entry name" value="WD_REPEATS_REGION"/>
    <property type="match status" value="5"/>
</dbReference>
<keyword evidence="2" id="KW-0677">Repeat</keyword>
<evidence type="ECO:0000313" key="4">
    <source>
        <dbReference type="EMBL" id="KAG2102281.1"/>
    </source>
</evidence>
<dbReference type="Gene3D" id="2.130.10.10">
    <property type="entry name" value="YVTN repeat-like/Quinoprotein amine dehydrogenase"/>
    <property type="match status" value="2"/>
</dbReference>
<dbReference type="InterPro" id="IPR019775">
    <property type="entry name" value="WD40_repeat_CS"/>
</dbReference>
<feature type="repeat" description="WD" evidence="3">
    <location>
        <begin position="105"/>
        <end position="146"/>
    </location>
</feature>
<feature type="repeat" description="WD" evidence="3">
    <location>
        <begin position="63"/>
        <end position="104"/>
    </location>
</feature>
<organism evidence="4 5">
    <name type="scientific">Suillus discolor</name>
    <dbReference type="NCBI Taxonomy" id="1912936"/>
    <lineage>
        <taxon>Eukaryota</taxon>
        <taxon>Fungi</taxon>
        <taxon>Dikarya</taxon>
        <taxon>Basidiomycota</taxon>
        <taxon>Agaricomycotina</taxon>
        <taxon>Agaricomycetes</taxon>
        <taxon>Agaricomycetidae</taxon>
        <taxon>Boletales</taxon>
        <taxon>Suillineae</taxon>
        <taxon>Suillaceae</taxon>
        <taxon>Suillus</taxon>
    </lineage>
</organism>
<dbReference type="SMART" id="SM00320">
    <property type="entry name" value="WD40"/>
    <property type="match status" value="7"/>
</dbReference>
<dbReference type="PRINTS" id="PR00320">
    <property type="entry name" value="GPROTEINBRPT"/>
</dbReference>
<feature type="repeat" description="WD" evidence="3">
    <location>
        <begin position="20"/>
        <end position="61"/>
    </location>
</feature>
<dbReference type="PROSITE" id="PS00678">
    <property type="entry name" value="WD_REPEATS_1"/>
    <property type="match status" value="5"/>
</dbReference>
<dbReference type="InterPro" id="IPR020472">
    <property type="entry name" value="WD40_PAC1"/>
</dbReference>
<dbReference type="InterPro" id="IPR015943">
    <property type="entry name" value="WD40/YVTN_repeat-like_dom_sf"/>
</dbReference>
<dbReference type="SUPFAM" id="SSF50978">
    <property type="entry name" value="WD40 repeat-like"/>
    <property type="match status" value="1"/>
</dbReference>
<dbReference type="Proteomes" id="UP000823399">
    <property type="component" value="Unassembled WGS sequence"/>
</dbReference>
<sequence length="348" mass="37987">MSLGRVKRKEASAITPCQKFEGHTDCVYGTINLPGGQRIMTCSWDGSLRVWNLKSGKQIGDEWRDGESEVLTIALSPDGKKVVSGSEDGGVRLWDMDTGKVIGRWMGHTDRVNSVCWSQDGQRVLSGCTDGTARQWDVENGETILTPIKAGHSLLAVAYSPDMTLFATGGADRPWDDTGDNKSAIKIWNAKTGEKLVATLEGHTDCVRCLVWTPDGKTLISGSDDFSVRTWNTTSTWKQIAVLEGHTSGVFSIAISPNGRILASASYDHTALLWNLDNNQPISSPLQHPSHMFSVLFSVDGKLLATGCENKNAYTWDVSAIVKEAGLDELLLDQRDKSVLAVRDTFLL</sequence>
<dbReference type="Pfam" id="PF00400">
    <property type="entry name" value="WD40"/>
    <property type="match status" value="7"/>
</dbReference>
<dbReference type="InterPro" id="IPR001680">
    <property type="entry name" value="WD40_rpt"/>
</dbReference>
<dbReference type="GeneID" id="64691335"/>
<evidence type="ECO:0000256" key="3">
    <source>
        <dbReference type="PROSITE-ProRule" id="PRU00221"/>
    </source>
</evidence>
<dbReference type="PROSITE" id="PS50082">
    <property type="entry name" value="WD_REPEATS_2"/>
    <property type="match status" value="5"/>
</dbReference>
<accession>A0A9P7F1L7</accession>
<dbReference type="AlphaFoldDB" id="A0A9P7F1L7"/>
<feature type="repeat" description="WD" evidence="3">
    <location>
        <begin position="200"/>
        <end position="235"/>
    </location>
</feature>
<gene>
    <name evidence="4" type="ORF">F5147DRAFT_294260</name>
</gene>
<reference evidence="4" key="1">
    <citation type="journal article" date="2020" name="New Phytol.">
        <title>Comparative genomics reveals dynamic genome evolution in host specialist ectomycorrhizal fungi.</title>
        <authorList>
            <person name="Lofgren L.A."/>
            <person name="Nguyen N.H."/>
            <person name="Vilgalys R."/>
            <person name="Ruytinx J."/>
            <person name="Liao H.L."/>
            <person name="Branco S."/>
            <person name="Kuo A."/>
            <person name="LaButti K."/>
            <person name="Lipzen A."/>
            <person name="Andreopoulos W."/>
            <person name="Pangilinan J."/>
            <person name="Riley R."/>
            <person name="Hundley H."/>
            <person name="Na H."/>
            <person name="Barry K."/>
            <person name="Grigoriev I.V."/>
            <person name="Stajich J.E."/>
            <person name="Kennedy P.G."/>
        </authorList>
    </citation>
    <scope>NUCLEOTIDE SEQUENCE</scope>
    <source>
        <strain evidence="4">FC423</strain>
    </source>
</reference>
<comment type="caution">
    <text evidence="4">The sequence shown here is derived from an EMBL/GenBank/DDBJ whole genome shotgun (WGS) entry which is preliminary data.</text>
</comment>
<dbReference type="EMBL" id="JABBWM010000048">
    <property type="protein sequence ID" value="KAG2102281.1"/>
    <property type="molecule type" value="Genomic_DNA"/>
</dbReference>
<evidence type="ECO:0000256" key="2">
    <source>
        <dbReference type="ARBA" id="ARBA00022737"/>
    </source>
</evidence>